<dbReference type="AlphaFoldDB" id="A0A7S7SII1"/>
<gene>
    <name evidence="3" type="ORF">IRI77_21980</name>
</gene>
<evidence type="ECO:0000313" key="3">
    <source>
        <dbReference type="EMBL" id="QOY85491.1"/>
    </source>
</evidence>
<feature type="signal peptide" evidence="1">
    <location>
        <begin position="1"/>
        <end position="20"/>
    </location>
</feature>
<evidence type="ECO:0000313" key="4">
    <source>
        <dbReference type="Proteomes" id="UP000593892"/>
    </source>
</evidence>
<keyword evidence="4" id="KW-1185">Reference proteome</keyword>
<dbReference type="RefSeq" id="WP_194447161.1">
    <property type="nucleotide sequence ID" value="NZ_CP063849.1"/>
</dbReference>
<dbReference type="Proteomes" id="UP000593892">
    <property type="component" value="Chromosome"/>
</dbReference>
<dbReference type="Pfam" id="PF04264">
    <property type="entry name" value="YceI"/>
    <property type="match status" value="1"/>
</dbReference>
<name>A0A7S7SII1_PALFE</name>
<dbReference type="SUPFAM" id="SSF101874">
    <property type="entry name" value="YceI-like"/>
    <property type="match status" value="1"/>
</dbReference>
<evidence type="ECO:0000259" key="2">
    <source>
        <dbReference type="SMART" id="SM00867"/>
    </source>
</evidence>
<dbReference type="KEGG" id="pfer:IRI77_21980"/>
<reference evidence="3 4" key="1">
    <citation type="submission" date="2020-10" db="EMBL/GenBank/DDBJ databases">
        <title>Complete genome sequence of Paludibaculum fermentans P105T, a facultatively anaerobic acidobacterium capable of dissimilatory Fe(III) reduction.</title>
        <authorList>
            <person name="Dedysh S.N."/>
            <person name="Beletsky A.V."/>
            <person name="Kulichevskaya I.S."/>
            <person name="Mardanov A.V."/>
            <person name="Ravin N.V."/>
        </authorList>
    </citation>
    <scope>NUCLEOTIDE SEQUENCE [LARGE SCALE GENOMIC DNA]</scope>
    <source>
        <strain evidence="3 4">P105</strain>
    </source>
</reference>
<dbReference type="Gene3D" id="2.40.128.110">
    <property type="entry name" value="Lipid/polyisoprenoid-binding, YceI-like"/>
    <property type="match status" value="1"/>
</dbReference>
<dbReference type="EMBL" id="CP063849">
    <property type="protein sequence ID" value="QOY85491.1"/>
    <property type="molecule type" value="Genomic_DNA"/>
</dbReference>
<dbReference type="PANTHER" id="PTHR34406">
    <property type="entry name" value="PROTEIN YCEI"/>
    <property type="match status" value="1"/>
</dbReference>
<dbReference type="PANTHER" id="PTHR34406:SF1">
    <property type="entry name" value="PROTEIN YCEI"/>
    <property type="match status" value="1"/>
</dbReference>
<dbReference type="InterPro" id="IPR007372">
    <property type="entry name" value="Lipid/polyisoprenoid-bd_YceI"/>
</dbReference>
<protein>
    <submittedName>
        <fullName evidence="3">YceI family protein</fullName>
    </submittedName>
</protein>
<sequence length="192" mass="20676">MRYLLSLPLLAAGLILPLHAADTVLVFDPPQTQIHWTLDTLVHTVHGTFQLRSGTVRFDPATGNASGELIVDARTGASGNDSRDGRMHKSILESAKFPDVVFKPKHVDGQVPAQGSATLQVHGSFLLHGSEHEATLPIQVSVEPGHIGADSKFSIPYVAWGLKNPSTFVLRVNEKVDLEIHAAARIVTNGVQ</sequence>
<keyword evidence="1" id="KW-0732">Signal</keyword>
<organism evidence="3 4">
    <name type="scientific">Paludibaculum fermentans</name>
    <dbReference type="NCBI Taxonomy" id="1473598"/>
    <lineage>
        <taxon>Bacteria</taxon>
        <taxon>Pseudomonadati</taxon>
        <taxon>Acidobacteriota</taxon>
        <taxon>Terriglobia</taxon>
        <taxon>Bryobacterales</taxon>
        <taxon>Bryobacteraceae</taxon>
        <taxon>Paludibaculum</taxon>
    </lineage>
</organism>
<accession>A0A7S7SII1</accession>
<dbReference type="SMART" id="SM00867">
    <property type="entry name" value="YceI"/>
    <property type="match status" value="1"/>
</dbReference>
<feature type="chain" id="PRO_5032480457" evidence="1">
    <location>
        <begin position="21"/>
        <end position="192"/>
    </location>
</feature>
<feature type="domain" description="Lipid/polyisoprenoid-binding YceI-like" evidence="2">
    <location>
        <begin position="24"/>
        <end position="185"/>
    </location>
</feature>
<evidence type="ECO:0000256" key="1">
    <source>
        <dbReference type="SAM" id="SignalP"/>
    </source>
</evidence>
<dbReference type="InterPro" id="IPR036761">
    <property type="entry name" value="TTHA0802/YceI-like_sf"/>
</dbReference>
<proteinExistence type="predicted"/>